<protein>
    <submittedName>
        <fullName evidence="1">Uncharacterized protein</fullName>
    </submittedName>
</protein>
<evidence type="ECO:0000313" key="1">
    <source>
        <dbReference type="EMBL" id="POG60056.1"/>
    </source>
</evidence>
<sequence length="58" mass="6646">TISLIKKFSKNNFPNELLENSQSKNVIKVLLVKKFSKIIFLNELLENSQSKNALNDPL</sequence>
<proteinExistence type="predicted"/>
<dbReference type="Proteomes" id="UP000018888">
    <property type="component" value="Unassembled WGS sequence"/>
</dbReference>
<feature type="non-terminal residue" evidence="1">
    <location>
        <position position="1"/>
    </location>
</feature>
<keyword evidence="2" id="KW-1185">Reference proteome</keyword>
<name>A0A2P4P3T6_RHIID</name>
<reference evidence="1 2" key="2">
    <citation type="journal article" date="2018" name="New Phytol.">
        <title>High intraspecific genome diversity in the model arbuscular mycorrhizal symbiont Rhizophagus irregularis.</title>
        <authorList>
            <person name="Chen E.C.H."/>
            <person name="Morin E."/>
            <person name="Beaudet D."/>
            <person name="Noel J."/>
            <person name="Yildirir G."/>
            <person name="Ndikumana S."/>
            <person name="Charron P."/>
            <person name="St-Onge C."/>
            <person name="Giorgi J."/>
            <person name="Kruger M."/>
            <person name="Marton T."/>
            <person name="Ropars J."/>
            <person name="Grigoriev I.V."/>
            <person name="Hainaut M."/>
            <person name="Henrissat B."/>
            <person name="Roux C."/>
            <person name="Martin F."/>
            <person name="Corradi N."/>
        </authorList>
    </citation>
    <scope>NUCLEOTIDE SEQUENCE [LARGE SCALE GENOMIC DNA]</scope>
    <source>
        <strain evidence="1 2">DAOM 197198</strain>
    </source>
</reference>
<comment type="caution">
    <text evidence="1">The sequence shown here is derived from an EMBL/GenBank/DDBJ whole genome shotgun (WGS) entry which is preliminary data.</text>
</comment>
<gene>
    <name evidence="1" type="ORF">GLOIN_2v1716762</name>
</gene>
<dbReference type="EMBL" id="AUPC02000412">
    <property type="protein sequence ID" value="POG60056.1"/>
    <property type="molecule type" value="Genomic_DNA"/>
</dbReference>
<reference evidence="1 2" key="1">
    <citation type="journal article" date="2013" name="Proc. Natl. Acad. Sci. U.S.A.">
        <title>Genome of an arbuscular mycorrhizal fungus provides insight into the oldest plant symbiosis.</title>
        <authorList>
            <person name="Tisserant E."/>
            <person name="Malbreil M."/>
            <person name="Kuo A."/>
            <person name="Kohler A."/>
            <person name="Symeonidi A."/>
            <person name="Balestrini R."/>
            <person name="Charron P."/>
            <person name="Duensing N."/>
            <person name="Frei Dit Frey N."/>
            <person name="Gianinazzi-Pearson V."/>
            <person name="Gilbert L.B."/>
            <person name="Handa Y."/>
            <person name="Herr J.R."/>
            <person name="Hijri M."/>
            <person name="Koul R."/>
            <person name="Kawaguchi M."/>
            <person name="Krajinski F."/>
            <person name="Lammers P.J."/>
            <person name="Masclaux F.G."/>
            <person name="Murat C."/>
            <person name="Morin E."/>
            <person name="Ndikumana S."/>
            <person name="Pagni M."/>
            <person name="Petitpierre D."/>
            <person name="Requena N."/>
            <person name="Rosikiewicz P."/>
            <person name="Riley R."/>
            <person name="Saito K."/>
            <person name="San Clemente H."/>
            <person name="Shapiro H."/>
            <person name="van Tuinen D."/>
            <person name="Becard G."/>
            <person name="Bonfante P."/>
            <person name="Paszkowski U."/>
            <person name="Shachar-Hill Y.Y."/>
            <person name="Tuskan G.A."/>
            <person name="Young P.W."/>
            <person name="Sanders I.R."/>
            <person name="Henrissat B."/>
            <person name="Rensing S.A."/>
            <person name="Grigoriev I.V."/>
            <person name="Corradi N."/>
            <person name="Roux C."/>
            <person name="Martin F."/>
        </authorList>
    </citation>
    <scope>NUCLEOTIDE SEQUENCE [LARGE SCALE GENOMIC DNA]</scope>
    <source>
        <strain evidence="1 2">DAOM 197198</strain>
    </source>
</reference>
<organism evidence="1 2">
    <name type="scientific">Rhizophagus irregularis (strain DAOM 181602 / DAOM 197198 / MUCL 43194)</name>
    <name type="common">Arbuscular mycorrhizal fungus</name>
    <name type="synonym">Glomus intraradices</name>
    <dbReference type="NCBI Taxonomy" id="747089"/>
    <lineage>
        <taxon>Eukaryota</taxon>
        <taxon>Fungi</taxon>
        <taxon>Fungi incertae sedis</taxon>
        <taxon>Mucoromycota</taxon>
        <taxon>Glomeromycotina</taxon>
        <taxon>Glomeromycetes</taxon>
        <taxon>Glomerales</taxon>
        <taxon>Glomeraceae</taxon>
        <taxon>Rhizophagus</taxon>
    </lineage>
</organism>
<feature type="non-terminal residue" evidence="1">
    <location>
        <position position="58"/>
    </location>
</feature>
<evidence type="ECO:0000313" key="2">
    <source>
        <dbReference type="Proteomes" id="UP000018888"/>
    </source>
</evidence>
<accession>A0A2P4P3T6</accession>
<dbReference type="AlphaFoldDB" id="A0A2P4P3T6"/>